<reference evidence="2 3" key="1">
    <citation type="submission" date="2007-03" db="EMBL/GenBank/DDBJ databases">
        <authorList>
            <person name="Fulton L."/>
            <person name="Clifton S."/>
            <person name="Fulton B."/>
            <person name="Xu J."/>
            <person name="Minx P."/>
            <person name="Pepin K.H."/>
            <person name="Johnson M."/>
            <person name="Thiruvilangam P."/>
            <person name="Bhonagiri V."/>
            <person name="Nash W.E."/>
            <person name="Mardis E.R."/>
            <person name="Wilson R.K."/>
        </authorList>
    </citation>
    <scope>NUCLEOTIDE SEQUENCE [LARGE SCALE GENOMIC DNA]</scope>
    <source>
        <strain evidence="2 3">DSM 13814</strain>
    </source>
</reference>
<protein>
    <submittedName>
        <fullName evidence="2">Cupin domain protein</fullName>
    </submittedName>
</protein>
<gene>
    <name evidence="2" type="ORF">DORLON_02029</name>
</gene>
<dbReference type="HOGENOM" id="CLU_196600_0_0_9"/>
<dbReference type="CDD" id="cd02209">
    <property type="entry name" value="cupin_XRE_C"/>
    <property type="match status" value="1"/>
</dbReference>
<dbReference type="eggNOG" id="COG1917">
    <property type="taxonomic scope" value="Bacteria"/>
</dbReference>
<evidence type="ECO:0000313" key="3">
    <source>
        <dbReference type="Proteomes" id="UP000004016"/>
    </source>
</evidence>
<accession>A6BIA0</accession>
<dbReference type="Gene3D" id="2.60.120.10">
    <property type="entry name" value="Jelly Rolls"/>
    <property type="match status" value="1"/>
</dbReference>
<dbReference type="Pfam" id="PF07883">
    <property type="entry name" value="Cupin_2"/>
    <property type="match status" value="1"/>
</dbReference>
<dbReference type="InterPro" id="IPR014710">
    <property type="entry name" value="RmlC-like_jellyroll"/>
</dbReference>
<sequence>MEPILMTLYPHKKSHIQTSYTGEEFGYVLKGNITIMRGGKKYKVKAHETFYMDGAKSHYLYNHGNSPAKILWITTPPIF</sequence>
<dbReference type="SUPFAM" id="SSF51182">
    <property type="entry name" value="RmlC-like cupins"/>
    <property type="match status" value="1"/>
</dbReference>
<reference evidence="2 3" key="2">
    <citation type="submission" date="2007-04" db="EMBL/GenBank/DDBJ databases">
        <title>Draft genome sequence of Dorea longicatena (DSM 13814).</title>
        <authorList>
            <person name="Sudarsanam P."/>
            <person name="Ley R."/>
            <person name="Guruge J."/>
            <person name="Turnbaugh P.J."/>
            <person name="Mahowald M."/>
            <person name="Liep D."/>
            <person name="Gordon J."/>
        </authorList>
    </citation>
    <scope>NUCLEOTIDE SEQUENCE [LARGE SCALE GENOMIC DNA]</scope>
    <source>
        <strain evidence="2 3">DSM 13814</strain>
    </source>
</reference>
<dbReference type="InterPro" id="IPR013096">
    <property type="entry name" value="Cupin_2"/>
</dbReference>
<evidence type="ECO:0000313" key="2">
    <source>
        <dbReference type="EMBL" id="EDM62635.1"/>
    </source>
</evidence>
<dbReference type="Proteomes" id="UP000004016">
    <property type="component" value="Unassembled WGS sequence"/>
</dbReference>
<evidence type="ECO:0000259" key="1">
    <source>
        <dbReference type="Pfam" id="PF07883"/>
    </source>
</evidence>
<name>A6BIA0_9FIRM</name>
<dbReference type="InterPro" id="IPR011051">
    <property type="entry name" value="RmlC_Cupin_sf"/>
</dbReference>
<dbReference type="AlphaFoldDB" id="A6BIA0"/>
<dbReference type="EMBL" id="AAXB02000011">
    <property type="protein sequence ID" value="EDM62635.1"/>
    <property type="molecule type" value="Genomic_DNA"/>
</dbReference>
<feature type="domain" description="Cupin type-2" evidence="1">
    <location>
        <begin position="5"/>
        <end position="73"/>
    </location>
</feature>
<proteinExistence type="predicted"/>
<comment type="caution">
    <text evidence="2">The sequence shown here is derived from an EMBL/GenBank/DDBJ whole genome shotgun (WGS) entry which is preliminary data.</text>
</comment>
<organism evidence="2 3">
    <name type="scientific">Dorea longicatena DSM 13814</name>
    <dbReference type="NCBI Taxonomy" id="411462"/>
    <lineage>
        <taxon>Bacteria</taxon>
        <taxon>Bacillati</taxon>
        <taxon>Bacillota</taxon>
        <taxon>Clostridia</taxon>
        <taxon>Lachnospirales</taxon>
        <taxon>Lachnospiraceae</taxon>
        <taxon>Dorea</taxon>
    </lineage>
</organism>